<evidence type="ECO:0000256" key="1">
    <source>
        <dbReference type="SAM" id="Phobius"/>
    </source>
</evidence>
<feature type="transmembrane region" description="Helical" evidence="1">
    <location>
        <begin position="58"/>
        <end position="77"/>
    </location>
</feature>
<dbReference type="Proteomes" id="UP000284379">
    <property type="component" value="Unassembled WGS sequence"/>
</dbReference>
<reference evidence="2 3" key="1">
    <citation type="submission" date="2018-08" db="EMBL/GenBank/DDBJ databases">
        <title>A genome reference for cultivated species of the human gut microbiota.</title>
        <authorList>
            <person name="Zou Y."/>
            <person name="Xue W."/>
            <person name="Luo G."/>
        </authorList>
    </citation>
    <scope>NUCLEOTIDE SEQUENCE [LARGE SCALE GENOMIC DNA]</scope>
    <source>
        <strain evidence="2 3">AM40-30BH</strain>
    </source>
</reference>
<keyword evidence="1" id="KW-0812">Transmembrane</keyword>
<dbReference type="GeneID" id="69501148"/>
<feature type="transmembrane region" description="Helical" evidence="1">
    <location>
        <begin position="168"/>
        <end position="188"/>
    </location>
</feature>
<comment type="caution">
    <text evidence="2">The sequence shown here is derived from an EMBL/GenBank/DDBJ whole genome shotgun (WGS) entry which is preliminary data.</text>
</comment>
<accession>A0A413VQM9</accession>
<organism evidence="2 3">
    <name type="scientific">Bacteroides nordii</name>
    <dbReference type="NCBI Taxonomy" id="291645"/>
    <lineage>
        <taxon>Bacteria</taxon>
        <taxon>Pseudomonadati</taxon>
        <taxon>Bacteroidota</taxon>
        <taxon>Bacteroidia</taxon>
        <taxon>Bacteroidales</taxon>
        <taxon>Bacteroidaceae</taxon>
        <taxon>Bacteroides</taxon>
    </lineage>
</organism>
<feature type="transmembrane region" description="Helical" evidence="1">
    <location>
        <begin position="89"/>
        <end position="107"/>
    </location>
</feature>
<keyword evidence="1" id="KW-0472">Membrane</keyword>
<keyword evidence="1" id="KW-1133">Transmembrane helix</keyword>
<sequence length="192" mass="21483">MENKKLNEKESLELISQMIQNTRTRVEKDGGTPFLIWGYGTVIISLLVWYMVASTGKYEWQYLWFLLPAIGFPGTLWVTRKNESPVKTYIDRVVNYIWIVFGSAGFLVSCVSIAYPLPILFIILLLMGMGVILTGMVIHSKIALIGGLLGVLSSLGCIWVTGVNQILAFAPAFIFMMIIPGHMINYSANIKK</sequence>
<evidence type="ECO:0000313" key="2">
    <source>
        <dbReference type="EMBL" id="RHB35842.1"/>
    </source>
</evidence>
<dbReference type="RefSeq" id="WP_007484493.1">
    <property type="nucleotide sequence ID" value="NZ_CABJFV010000005.1"/>
</dbReference>
<evidence type="ECO:0000313" key="3">
    <source>
        <dbReference type="Proteomes" id="UP000284379"/>
    </source>
</evidence>
<proteinExistence type="predicted"/>
<feature type="transmembrane region" description="Helical" evidence="1">
    <location>
        <begin position="142"/>
        <end position="162"/>
    </location>
</feature>
<name>A0A413VQM9_9BACE</name>
<feature type="transmembrane region" description="Helical" evidence="1">
    <location>
        <begin position="34"/>
        <end position="52"/>
    </location>
</feature>
<dbReference type="AlphaFoldDB" id="A0A413VQM9"/>
<gene>
    <name evidence="2" type="ORF">DW888_08295</name>
</gene>
<dbReference type="EMBL" id="QSGO01000005">
    <property type="protein sequence ID" value="RHB35842.1"/>
    <property type="molecule type" value="Genomic_DNA"/>
</dbReference>
<feature type="transmembrane region" description="Helical" evidence="1">
    <location>
        <begin position="113"/>
        <end position="135"/>
    </location>
</feature>
<protein>
    <submittedName>
        <fullName evidence="2">Uncharacterized protein</fullName>
    </submittedName>
</protein>